<reference evidence="1 2" key="1">
    <citation type="submission" date="2014-08" db="EMBL/GenBank/DDBJ databases">
        <title>Comparative genomics of the Paenibacillus odorifer group.</title>
        <authorList>
            <person name="den Bakker H.C."/>
            <person name="Tsai Y.-C."/>
            <person name="Martin N."/>
            <person name="Korlach J."/>
            <person name="Wiedmann M."/>
        </authorList>
    </citation>
    <scope>NUCLEOTIDE SEQUENCE [LARGE SCALE GENOMIC DNA]</scope>
    <source>
        <strain evidence="1 2">DSM 14472</strain>
    </source>
</reference>
<gene>
    <name evidence="1" type="ORF">PSTEL_08110</name>
</gene>
<proteinExistence type="predicted"/>
<name>A0A089LNE1_9BACL</name>
<dbReference type="HOGENOM" id="CLU_2634789_0_0_9"/>
<dbReference type="AlphaFoldDB" id="A0A089LNE1"/>
<dbReference type="Proteomes" id="UP000029507">
    <property type="component" value="Chromosome"/>
</dbReference>
<dbReference type="KEGG" id="pste:PSTEL_08110"/>
<dbReference type="STRING" id="169760.PSTEL_08110"/>
<evidence type="ECO:0000313" key="1">
    <source>
        <dbReference type="EMBL" id="AIQ63066.1"/>
    </source>
</evidence>
<accession>A0A089LNE1</accession>
<sequence>MQKTEKRIGVVERGSLLLPTNAFNIPTGTTAGSLYNNPQIGIRLGDALPQFPGTRLVYALGGRTLFWGAVCPRIPSA</sequence>
<protein>
    <submittedName>
        <fullName evidence="1">Uncharacterized protein</fullName>
    </submittedName>
</protein>
<organism evidence="1 2">
    <name type="scientific">Paenibacillus stellifer</name>
    <dbReference type="NCBI Taxonomy" id="169760"/>
    <lineage>
        <taxon>Bacteria</taxon>
        <taxon>Bacillati</taxon>
        <taxon>Bacillota</taxon>
        <taxon>Bacilli</taxon>
        <taxon>Bacillales</taxon>
        <taxon>Paenibacillaceae</taxon>
        <taxon>Paenibacillus</taxon>
    </lineage>
</organism>
<dbReference type="EMBL" id="CP009286">
    <property type="protein sequence ID" value="AIQ63066.1"/>
    <property type="molecule type" value="Genomic_DNA"/>
</dbReference>
<evidence type="ECO:0000313" key="2">
    <source>
        <dbReference type="Proteomes" id="UP000029507"/>
    </source>
</evidence>
<keyword evidence="2" id="KW-1185">Reference proteome</keyword>